<evidence type="ECO:0000259" key="7">
    <source>
        <dbReference type="Pfam" id="PF07970"/>
    </source>
</evidence>
<name>A0A7I4Z6S0_HAECO</name>
<keyword evidence="9" id="KW-1185">Reference proteome</keyword>
<evidence type="ECO:0000256" key="1">
    <source>
        <dbReference type="ARBA" id="ARBA00004457"/>
    </source>
</evidence>
<dbReference type="WBParaSite" id="HCON_00190140-00001">
    <property type="protein sequence ID" value="HCON_00190140-00001"/>
    <property type="gene ID" value="HCON_00190140"/>
</dbReference>
<dbReference type="InterPro" id="IPR012936">
    <property type="entry name" value="Erv_C"/>
</dbReference>
<evidence type="ECO:0000313" key="10">
    <source>
        <dbReference type="WBParaSite" id="HCON_00190140-00001"/>
    </source>
</evidence>
<dbReference type="InterPro" id="IPR045888">
    <property type="entry name" value="Erv"/>
</dbReference>
<dbReference type="GO" id="GO:0000139">
    <property type="term" value="C:Golgi membrane"/>
    <property type="evidence" value="ECO:0007669"/>
    <property type="project" value="TreeGrafter"/>
</dbReference>
<dbReference type="GO" id="GO:0005789">
    <property type="term" value="C:endoplasmic reticulum membrane"/>
    <property type="evidence" value="ECO:0007669"/>
    <property type="project" value="TreeGrafter"/>
</dbReference>
<dbReference type="InterPro" id="IPR039542">
    <property type="entry name" value="Erv_N"/>
</dbReference>
<reference evidence="10" key="1">
    <citation type="submission" date="2020-12" db="UniProtKB">
        <authorList>
            <consortium name="WormBaseParasite"/>
        </authorList>
    </citation>
    <scope>IDENTIFICATION</scope>
    <source>
        <strain evidence="10">MHco3</strain>
    </source>
</reference>
<keyword evidence="4 6" id="KW-1133">Transmembrane helix</keyword>
<organism evidence="9 10">
    <name type="scientific">Haemonchus contortus</name>
    <name type="common">Barber pole worm</name>
    <dbReference type="NCBI Taxonomy" id="6289"/>
    <lineage>
        <taxon>Eukaryota</taxon>
        <taxon>Metazoa</taxon>
        <taxon>Ecdysozoa</taxon>
        <taxon>Nematoda</taxon>
        <taxon>Chromadorea</taxon>
        <taxon>Rhabditida</taxon>
        <taxon>Rhabditina</taxon>
        <taxon>Rhabditomorpha</taxon>
        <taxon>Strongyloidea</taxon>
        <taxon>Trichostrongylidae</taxon>
        <taxon>Haemonchus</taxon>
    </lineage>
</organism>
<dbReference type="Pfam" id="PF13850">
    <property type="entry name" value="ERGIC_N"/>
    <property type="match status" value="1"/>
</dbReference>
<dbReference type="GO" id="GO:0006888">
    <property type="term" value="P:endoplasmic reticulum to Golgi vesicle-mediated transport"/>
    <property type="evidence" value="ECO:0007669"/>
    <property type="project" value="TreeGrafter"/>
</dbReference>
<comment type="subcellular location">
    <subcellularLocation>
        <location evidence="1">Endoplasmic reticulum-Golgi intermediate compartment membrane</location>
        <topology evidence="1">Multi-pass membrane protein</topology>
    </subcellularLocation>
</comment>
<feature type="transmembrane region" description="Helical" evidence="6">
    <location>
        <begin position="268"/>
        <end position="289"/>
    </location>
</feature>
<feature type="domain" description="Endoplasmic reticulum vesicle transporter N-terminal" evidence="8">
    <location>
        <begin position="27"/>
        <end position="117"/>
    </location>
</feature>
<evidence type="ECO:0000256" key="5">
    <source>
        <dbReference type="ARBA" id="ARBA00023136"/>
    </source>
</evidence>
<protein>
    <submittedName>
        <fullName evidence="10">Endoplasmic reticulum-Golgi intermediate compartment protein 1</fullName>
    </submittedName>
</protein>
<dbReference type="GO" id="GO:0030134">
    <property type="term" value="C:COPII-coated ER to Golgi transport vesicle"/>
    <property type="evidence" value="ECO:0007669"/>
    <property type="project" value="TreeGrafter"/>
</dbReference>
<dbReference type="OrthoDB" id="270930at2759"/>
<feature type="transmembrane region" description="Helical" evidence="6">
    <location>
        <begin position="44"/>
        <end position="63"/>
    </location>
</feature>
<evidence type="ECO:0000259" key="8">
    <source>
        <dbReference type="Pfam" id="PF13850"/>
    </source>
</evidence>
<dbReference type="PANTHER" id="PTHR10984">
    <property type="entry name" value="ENDOPLASMIC RETICULUM-GOLGI INTERMEDIATE COMPARTMENT PROTEIN"/>
    <property type="match status" value="1"/>
</dbReference>
<evidence type="ECO:0000256" key="3">
    <source>
        <dbReference type="ARBA" id="ARBA00022692"/>
    </source>
</evidence>
<dbReference type="OMA" id="IIPAVWF"/>
<accession>A0A7I4Z6S0</accession>
<dbReference type="GO" id="GO:0033116">
    <property type="term" value="C:endoplasmic reticulum-Golgi intermediate compartment membrane"/>
    <property type="evidence" value="ECO:0007669"/>
    <property type="project" value="UniProtKB-SubCell"/>
</dbReference>
<dbReference type="PANTHER" id="PTHR10984:SF36">
    <property type="entry name" value="ENDOPLASMIC RETICULUM-GOLGI INTERMEDIATE COMPARTMENT PROTEIN 1"/>
    <property type="match status" value="1"/>
</dbReference>
<proteinExistence type="inferred from homology"/>
<sequence>RPRCYGNSVCVREEQNRADRSPMALDIRKLDIYRKVPKDLTEPTLAGAIISIVCVVFISFMLFNDVLEYINIDIKSELYVDDPGREGKIDVEVDVSFPHMKCEFLGVDIQDENGRHEVGFIDRTEKIPLEDDGCRFKSKFEINKVPGNFHISTHSAATQPANPDMRHIIHSIRFGDDVSDLNVKGSFNPLRERKMLASEPLSTHEYILKIVPSVYEDISGGIRNSYQYTFAHKDYLAYHHTGQIIPAVWFKYGLQPITVKHTESRISFYYFLTSICAVVGGTFTVAGIIDSTFFTISELVRKHQLGKLS</sequence>
<feature type="domain" description="Endoplasmic reticulum vesicle transporter C-terminal" evidence="7">
    <location>
        <begin position="131"/>
        <end position="290"/>
    </location>
</feature>
<dbReference type="Proteomes" id="UP000025227">
    <property type="component" value="Unplaced"/>
</dbReference>
<evidence type="ECO:0000313" key="9">
    <source>
        <dbReference type="Proteomes" id="UP000025227"/>
    </source>
</evidence>
<dbReference type="AlphaFoldDB" id="A0A7I4Z6S0"/>
<evidence type="ECO:0000256" key="4">
    <source>
        <dbReference type="ARBA" id="ARBA00022989"/>
    </source>
</evidence>
<evidence type="ECO:0000256" key="6">
    <source>
        <dbReference type="SAM" id="Phobius"/>
    </source>
</evidence>
<dbReference type="Pfam" id="PF07970">
    <property type="entry name" value="COPIIcoated_ERV"/>
    <property type="match status" value="1"/>
</dbReference>
<dbReference type="GO" id="GO:0006890">
    <property type="term" value="P:retrograde vesicle-mediated transport, Golgi to endoplasmic reticulum"/>
    <property type="evidence" value="ECO:0007669"/>
    <property type="project" value="TreeGrafter"/>
</dbReference>
<keyword evidence="3 6" id="KW-0812">Transmembrane</keyword>
<keyword evidence="5 6" id="KW-0472">Membrane</keyword>
<evidence type="ECO:0000256" key="2">
    <source>
        <dbReference type="ARBA" id="ARBA00005648"/>
    </source>
</evidence>
<comment type="similarity">
    <text evidence="2">Belongs to the ERGIC family.</text>
</comment>